<evidence type="ECO:0000313" key="2">
    <source>
        <dbReference type="Proteomes" id="UP000250003"/>
    </source>
</evidence>
<dbReference type="RefSeq" id="WP_111920322.1">
    <property type="nucleotide sequence ID" value="NZ_CP030280.1"/>
</dbReference>
<sequence>MKLKELMGNYKPETDYEGFATNDDYVLAIDAGESTSENDFEVVELGVSGLDSQMNPITQDKTYIRAGQSTMKTGTQRSFKVSGDRYIGDKAQDFMLAHNMKYGTGNGVVTDYVYFCLLNGKGEKGKVSIIVNSDGSGNAGESSAVDIELKKSGSLPTEYTYTPDNARAAVRANAKE</sequence>
<dbReference type="NCBIfam" id="NF047353">
    <property type="entry name" value="tube_lmo2291"/>
    <property type="match status" value="1"/>
</dbReference>
<name>A0A2Z4UCW7_9FIRM</name>
<dbReference type="EMBL" id="CP030280">
    <property type="protein sequence ID" value="AWY98836.1"/>
    <property type="molecule type" value="Genomic_DNA"/>
</dbReference>
<dbReference type="AlphaFoldDB" id="A0A2Z4UCW7"/>
<evidence type="ECO:0008006" key="3">
    <source>
        <dbReference type="Google" id="ProtNLM"/>
    </source>
</evidence>
<dbReference type="OrthoDB" id="1850870at2"/>
<reference evidence="2" key="1">
    <citation type="submission" date="2018-06" db="EMBL/GenBank/DDBJ databases">
        <title>Description of Blautia argi sp. nov., a new anaerobic isolated from dog feces.</title>
        <authorList>
            <person name="Chang Y.-H."/>
            <person name="Paek J."/>
            <person name="Shin Y."/>
        </authorList>
    </citation>
    <scope>NUCLEOTIDE SEQUENCE [LARGE SCALE GENOMIC DNA]</scope>
    <source>
        <strain evidence="2">KCTC 15426</strain>
    </source>
</reference>
<organism evidence="1 2">
    <name type="scientific">Blautia argi</name>
    <dbReference type="NCBI Taxonomy" id="1912897"/>
    <lineage>
        <taxon>Bacteria</taxon>
        <taxon>Bacillati</taxon>
        <taxon>Bacillota</taxon>
        <taxon>Clostridia</taxon>
        <taxon>Lachnospirales</taxon>
        <taxon>Lachnospiraceae</taxon>
        <taxon>Blautia</taxon>
    </lineage>
</organism>
<proteinExistence type="predicted"/>
<keyword evidence="2" id="KW-1185">Reference proteome</keyword>
<dbReference type="Proteomes" id="UP000250003">
    <property type="component" value="Chromosome"/>
</dbReference>
<gene>
    <name evidence="1" type="ORF">DQQ01_12560</name>
</gene>
<accession>A0A2Z4UCW7</accession>
<protein>
    <recommendedName>
        <fullName evidence="3">Phage tail protein</fullName>
    </recommendedName>
</protein>
<evidence type="ECO:0000313" key="1">
    <source>
        <dbReference type="EMBL" id="AWY98836.1"/>
    </source>
</evidence>
<dbReference type="KEGG" id="blau:DQQ01_12560"/>